<dbReference type="PROSITE" id="PS51177">
    <property type="entry name" value="LUMAZINE_BIND"/>
    <property type="match status" value="2"/>
</dbReference>
<dbReference type="InterPro" id="IPR001783">
    <property type="entry name" value="Lumazine-bd"/>
</dbReference>
<accession>A0A1U7J025</accession>
<feature type="repeat" description="Lumazine-binding" evidence="10">
    <location>
        <begin position="1"/>
        <end position="97"/>
    </location>
</feature>
<dbReference type="InterPro" id="IPR023366">
    <property type="entry name" value="ATP_synth_asu-like_sf"/>
</dbReference>
<feature type="domain" description="Lumazine-binding" evidence="11">
    <location>
        <begin position="98"/>
        <end position="197"/>
    </location>
</feature>
<evidence type="ECO:0000313" key="13">
    <source>
        <dbReference type="Proteomes" id="UP000185557"/>
    </source>
</evidence>
<comment type="caution">
    <text evidence="12">The sequence shown here is derived from an EMBL/GenBank/DDBJ whole genome shotgun (WGS) entry which is preliminary data.</text>
</comment>
<dbReference type="FunFam" id="2.40.30.20:FF:000004">
    <property type="entry name" value="Riboflavin synthase, alpha subunit"/>
    <property type="match status" value="1"/>
</dbReference>
<dbReference type="CDD" id="cd00402">
    <property type="entry name" value="Riboflavin_synthase_like"/>
    <property type="match status" value="1"/>
</dbReference>
<gene>
    <name evidence="12" type="ORF">NIES30_21465</name>
</gene>
<evidence type="ECO:0000256" key="10">
    <source>
        <dbReference type="PROSITE-ProRule" id="PRU00524"/>
    </source>
</evidence>
<dbReference type="NCBIfam" id="TIGR00187">
    <property type="entry name" value="ribE"/>
    <property type="match status" value="1"/>
</dbReference>
<keyword evidence="7" id="KW-0808">Transferase</keyword>
<dbReference type="SUPFAM" id="SSF63380">
    <property type="entry name" value="Riboflavin synthase domain-like"/>
    <property type="match status" value="2"/>
</dbReference>
<dbReference type="EMBL" id="MRCG01000020">
    <property type="protein sequence ID" value="OKH44803.1"/>
    <property type="molecule type" value="Genomic_DNA"/>
</dbReference>
<dbReference type="PANTHER" id="PTHR21098:SF12">
    <property type="entry name" value="RIBOFLAVIN SYNTHASE"/>
    <property type="match status" value="1"/>
</dbReference>
<comment type="function">
    <text evidence="2">Catalyzes the dismutation of two molecules of 6,7-dimethyl-8-ribityllumazine, resulting in the formation of riboflavin and 5-amino-6-(D-ribitylamino)uracil.</text>
</comment>
<organism evidence="12 13">
    <name type="scientific">Phormidium tenue NIES-30</name>
    <dbReference type="NCBI Taxonomy" id="549789"/>
    <lineage>
        <taxon>Bacteria</taxon>
        <taxon>Bacillati</taxon>
        <taxon>Cyanobacteriota</taxon>
        <taxon>Cyanophyceae</taxon>
        <taxon>Oscillatoriophycideae</taxon>
        <taxon>Oscillatoriales</taxon>
        <taxon>Oscillatoriaceae</taxon>
        <taxon>Phormidium</taxon>
    </lineage>
</organism>
<dbReference type="EC" id="2.5.1.9" evidence="4 9"/>
<dbReference type="GO" id="GO:0009231">
    <property type="term" value="P:riboflavin biosynthetic process"/>
    <property type="evidence" value="ECO:0007669"/>
    <property type="project" value="UniProtKB-KW"/>
</dbReference>
<dbReference type="RefSeq" id="WP_073610504.1">
    <property type="nucleotide sequence ID" value="NZ_MRCG01000020.1"/>
</dbReference>
<dbReference type="PANTHER" id="PTHR21098">
    <property type="entry name" value="RIBOFLAVIN SYNTHASE ALPHA CHAIN"/>
    <property type="match status" value="1"/>
</dbReference>
<evidence type="ECO:0000256" key="7">
    <source>
        <dbReference type="ARBA" id="ARBA00022679"/>
    </source>
</evidence>
<evidence type="ECO:0000256" key="3">
    <source>
        <dbReference type="ARBA" id="ARBA00004887"/>
    </source>
</evidence>
<dbReference type="InterPro" id="IPR026017">
    <property type="entry name" value="Lumazine-bd_dom"/>
</dbReference>
<evidence type="ECO:0000256" key="2">
    <source>
        <dbReference type="ARBA" id="ARBA00002803"/>
    </source>
</evidence>
<keyword evidence="8" id="KW-0677">Repeat</keyword>
<dbReference type="STRING" id="549789.NIES30_21465"/>
<comment type="pathway">
    <text evidence="3">Cofactor biosynthesis; riboflavin biosynthesis; riboflavin from 2-hydroxy-3-oxobutyl phosphate and 5-amino-6-(D-ribitylamino)uracil: step 2/2.</text>
</comment>
<dbReference type="GO" id="GO:0004746">
    <property type="term" value="F:riboflavin synthase activity"/>
    <property type="evidence" value="ECO:0007669"/>
    <property type="project" value="UniProtKB-UniRule"/>
</dbReference>
<dbReference type="Proteomes" id="UP000185557">
    <property type="component" value="Unassembled WGS sequence"/>
</dbReference>
<dbReference type="InterPro" id="IPR017938">
    <property type="entry name" value="Riboflavin_synthase-like_b-brl"/>
</dbReference>
<evidence type="ECO:0000256" key="5">
    <source>
        <dbReference type="ARBA" id="ARBA00013950"/>
    </source>
</evidence>
<feature type="repeat" description="Lumazine-binding" evidence="10">
    <location>
        <begin position="98"/>
        <end position="197"/>
    </location>
</feature>
<keyword evidence="6" id="KW-0686">Riboflavin biosynthesis</keyword>
<dbReference type="OrthoDB" id="9788537at2"/>
<sequence length="219" mass="23297">MFTGLIQATGTLFHKGDTQTYIRWETAPLPHALTDVELGDSVAVDGICLTVETILPDGFVAAVSPETLDRTSLGSLPDGSRVNLESSLRVGSKIGGHFVTGHIDGQGHLEAAIETDNAWKLSFTVGDRRVARYIVPKGSIAVNGISLTVADCSPSGNWFAVAVIPVTYRETTLQHLRPGQAVNLEGDVLGKYVEKFMGGKEQATTGGSVSLEFLAEHGY</sequence>
<evidence type="ECO:0000313" key="12">
    <source>
        <dbReference type="EMBL" id="OKH44803.1"/>
    </source>
</evidence>
<evidence type="ECO:0000256" key="9">
    <source>
        <dbReference type="NCBIfam" id="TIGR00187"/>
    </source>
</evidence>
<evidence type="ECO:0000259" key="11">
    <source>
        <dbReference type="PROSITE" id="PS51177"/>
    </source>
</evidence>
<keyword evidence="13" id="KW-1185">Reference proteome</keyword>
<evidence type="ECO:0000256" key="4">
    <source>
        <dbReference type="ARBA" id="ARBA00012827"/>
    </source>
</evidence>
<dbReference type="AlphaFoldDB" id="A0A1U7J025"/>
<dbReference type="NCBIfam" id="NF006767">
    <property type="entry name" value="PRK09289.1"/>
    <property type="match status" value="1"/>
</dbReference>
<protein>
    <recommendedName>
        <fullName evidence="5 9">Riboflavin synthase</fullName>
        <ecNumber evidence="4 9">2.5.1.9</ecNumber>
    </recommendedName>
</protein>
<dbReference type="Gene3D" id="2.40.30.20">
    <property type="match status" value="2"/>
</dbReference>
<dbReference type="Pfam" id="PF00677">
    <property type="entry name" value="Lum_binding"/>
    <property type="match status" value="2"/>
</dbReference>
<proteinExistence type="predicted"/>
<reference evidence="12 13" key="1">
    <citation type="submission" date="2016-11" db="EMBL/GenBank/DDBJ databases">
        <title>Draft Genome Sequences of Nine Cyanobacterial Strains from Diverse Habitats.</title>
        <authorList>
            <person name="Zhu T."/>
            <person name="Hou S."/>
            <person name="Lu X."/>
            <person name="Hess W.R."/>
        </authorList>
    </citation>
    <scope>NUCLEOTIDE SEQUENCE [LARGE SCALE GENOMIC DNA]</scope>
    <source>
        <strain evidence="12 13">NIES-30</strain>
    </source>
</reference>
<evidence type="ECO:0000256" key="1">
    <source>
        <dbReference type="ARBA" id="ARBA00000968"/>
    </source>
</evidence>
<feature type="domain" description="Lumazine-binding" evidence="11">
    <location>
        <begin position="1"/>
        <end position="97"/>
    </location>
</feature>
<dbReference type="PIRSF" id="PIRSF000498">
    <property type="entry name" value="Riboflavin_syn_A"/>
    <property type="match status" value="1"/>
</dbReference>
<evidence type="ECO:0000256" key="8">
    <source>
        <dbReference type="ARBA" id="ARBA00022737"/>
    </source>
</evidence>
<name>A0A1U7J025_9CYAN</name>
<evidence type="ECO:0000256" key="6">
    <source>
        <dbReference type="ARBA" id="ARBA00022619"/>
    </source>
</evidence>
<comment type="catalytic activity">
    <reaction evidence="1">
        <text>2 6,7-dimethyl-8-(1-D-ribityl)lumazine + H(+) = 5-amino-6-(D-ribitylamino)uracil + riboflavin</text>
        <dbReference type="Rhea" id="RHEA:20772"/>
        <dbReference type="ChEBI" id="CHEBI:15378"/>
        <dbReference type="ChEBI" id="CHEBI:15934"/>
        <dbReference type="ChEBI" id="CHEBI:57986"/>
        <dbReference type="ChEBI" id="CHEBI:58201"/>
        <dbReference type="EC" id="2.5.1.9"/>
    </reaction>
</comment>